<dbReference type="Proteomes" id="UP000054549">
    <property type="component" value="Unassembled WGS sequence"/>
</dbReference>
<dbReference type="STRING" id="946122.A0A0C2TA78"/>
<keyword evidence="1" id="KW-0175">Coiled coil</keyword>
<feature type="compositionally biased region" description="Polar residues" evidence="2">
    <location>
        <begin position="101"/>
        <end position="113"/>
    </location>
</feature>
<organism evidence="3 4">
    <name type="scientific">Amanita muscaria (strain Koide BX008)</name>
    <dbReference type="NCBI Taxonomy" id="946122"/>
    <lineage>
        <taxon>Eukaryota</taxon>
        <taxon>Fungi</taxon>
        <taxon>Dikarya</taxon>
        <taxon>Basidiomycota</taxon>
        <taxon>Agaricomycotina</taxon>
        <taxon>Agaricomycetes</taxon>
        <taxon>Agaricomycetidae</taxon>
        <taxon>Agaricales</taxon>
        <taxon>Pluteineae</taxon>
        <taxon>Amanitaceae</taxon>
        <taxon>Amanita</taxon>
    </lineage>
</organism>
<reference evidence="3 4" key="1">
    <citation type="submission" date="2014-04" db="EMBL/GenBank/DDBJ databases">
        <title>Evolutionary Origins and Diversification of the Mycorrhizal Mutualists.</title>
        <authorList>
            <consortium name="DOE Joint Genome Institute"/>
            <consortium name="Mycorrhizal Genomics Consortium"/>
            <person name="Kohler A."/>
            <person name="Kuo A."/>
            <person name="Nagy L.G."/>
            <person name="Floudas D."/>
            <person name="Copeland A."/>
            <person name="Barry K.W."/>
            <person name="Cichocki N."/>
            <person name="Veneault-Fourrey C."/>
            <person name="LaButti K."/>
            <person name="Lindquist E.A."/>
            <person name="Lipzen A."/>
            <person name="Lundell T."/>
            <person name="Morin E."/>
            <person name="Murat C."/>
            <person name="Riley R."/>
            <person name="Ohm R."/>
            <person name="Sun H."/>
            <person name="Tunlid A."/>
            <person name="Henrissat B."/>
            <person name="Grigoriev I.V."/>
            <person name="Hibbett D.S."/>
            <person name="Martin F."/>
        </authorList>
    </citation>
    <scope>NUCLEOTIDE SEQUENCE [LARGE SCALE GENOMIC DNA]</scope>
    <source>
        <strain evidence="3 4">Koide BX008</strain>
    </source>
</reference>
<feature type="compositionally biased region" description="Basic and acidic residues" evidence="2">
    <location>
        <begin position="140"/>
        <end position="151"/>
    </location>
</feature>
<feature type="compositionally biased region" description="Polar residues" evidence="2">
    <location>
        <begin position="1065"/>
        <end position="1078"/>
    </location>
</feature>
<dbReference type="PANTHER" id="PTHR23159">
    <property type="entry name" value="CENTROSOMAL PROTEIN 2"/>
    <property type="match status" value="1"/>
</dbReference>
<feature type="compositionally biased region" description="Polar residues" evidence="2">
    <location>
        <begin position="326"/>
        <end position="341"/>
    </location>
</feature>
<feature type="region of interest" description="Disordered" evidence="2">
    <location>
        <begin position="324"/>
        <end position="356"/>
    </location>
</feature>
<sequence length="1207" mass="134970">MWAKFSSALKTRQSHEDDHSGSQGDVMNRVFEQHPNLSIFQNQNDRSTATPSPPPSPSRNGRRSMFKRSVRVKDDDDSVRAPSPLLKRPQTLPRKMMSHFNLGNGSQTSLLTKESQKLPSADSGSRRPVQEIFSRPPSDPIKHELPSHHPDANPNPSNILAVAPGFDPGLGSVRSILRHPNTPGTGQNVRFFSRDAYKTISPDSSTSAEPDYQPLPPMEFKGEHGDDLVSLFASESGPVSSSTPATAVAAAAVSRSASSSSSNRSRPALFEVFSPLHDEGSVSTDTSKSLDEFGDQPIPAPDFSPLNVSEELQQHLGDEYEVVFSPISQSAPDHVTSTPSDPQDKENDEAGLPLESKELPLLPKGVDEQIFHSKDSLPRLPNPFHDRSQSFSFGQTVFTAKDNKSPKGSPTSAGGSHLISFDPAFANLDSAVRNSVRSITGRSRALSDTIFHSRAMSPTGHPPEADINDESVTELFSPPPAEPDPFSANAKTYYTPQTMIPMTPPQKQHYRKTSAEENLIFSLQTQLTLQTELCGQYEADLRARDEMVEMLNNKIAEMDNEENRKKGVLRTWKKKVQELEKSVRYLEEELDGSRQESMERSVMDEASGEALRMLHRQIANLEREKGEWTKKEKSFREEVEVLGDLVKERAEDVTQLKEVLQKRDVSERALQEGIREAKEQIDMLSNVSIAYMDEEELRRLAAEREQQRAVEVERQRAAETNWQQEKTELSMKLESVQLDKGSLAEQLETLREQMKARDEEYAVLKTELEAQWHHMEGASETIEGLKMEKTQLENETVSLKRDLKTLEELSASLEAERQESEAGRNEMENELQEVWNDKEALEREREQLEEQLHQEREEIDELTDALQERQDRISELDQERQFAADSVSRLEENLRRRDQELAEYSIRAVQRETEVEKLREELSGLFRNHSRELDQRTRTVQEALEEAAKARAQLEQGVRVKAELEVENKSNKDRVDALRDELERLRRQVHSLGQDSADKEVKIVQMTKQLSQKEEDMAGLNIALDSKQQELELMKRKQGVRGTAGSTPAQPSKIHRRASSVLEGTPSTSRPPSVLSDSSGRESVLGKQRKRSSESITSSAIKISALGKSSRINGSMGPPVTSRPRASISTPTPLARASSVTSQRSTGEKQSATPLTQRRVPSSTFDRVQARTRAAPAVPKGSPGDGSITSVSEAEEKENVGRLPVPA</sequence>
<feature type="region of interest" description="Disordered" evidence="2">
    <location>
        <begin position="200"/>
        <end position="305"/>
    </location>
</feature>
<gene>
    <name evidence="3" type="ORF">M378DRAFT_179174</name>
</gene>
<evidence type="ECO:0000313" key="3">
    <source>
        <dbReference type="EMBL" id="KIL63574.1"/>
    </source>
</evidence>
<feature type="region of interest" description="Disordered" evidence="2">
    <location>
        <begin position="1036"/>
        <end position="1207"/>
    </location>
</feature>
<proteinExistence type="predicted"/>
<accession>A0A0C2TA78</accession>
<dbReference type="HOGENOM" id="CLU_004950_0_0_1"/>
<dbReference type="EMBL" id="KN818257">
    <property type="protein sequence ID" value="KIL63574.1"/>
    <property type="molecule type" value="Genomic_DNA"/>
</dbReference>
<keyword evidence="4" id="KW-1185">Reference proteome</keyword>
<feature type="compositionally biased region" description="Polar residues" evidence="2">
    <location>
        <begin position="35"/>
        <end position="50"/>
    </location>
</feature>
<feature type="compositionally biased region" description="Low complexity" evidence="2">
    <location>
        <begin position="238"/>
        <end position="268"/>
    </location>
</feature>
<name>A0A0C2TA78_AMAMK</name>
<protein>
    <submittedName>
        <fullName evidence="3">Uncharacterized protein</fullName>
    </submittedName>
</protein>
<feature type="region of interest" description="Disordered" evidence="2">
    <location>
        <begin position="1"/>
        <end position="165"/>
    </location>
</feature>
<dbReference type="OrthoDB" id="2593174at2759"/>
<feature type="coiled-coil region" evidence="1">
    <location>
        <begin position="541"/>
        <end position="638"/>
    </location>
</feature>
<feature type="region of interest" description="Disordered" evidence="2">
    <location>
        <begin position="450"/>
        <end position="490"/>
    </location>
</feature>
<dbReference type="PANTHER" id="PTHR23159:SF60">
    <property type="entry name" value="SPINDLE ASSEMBLY ABNORMAL PROTEIN 4"/>
    <property type="match status" value="1"/>
</dbReference>
<evidence type="ECO:0000256" key="2">
    <source>
        <dbReference type="SAM" id="MobiDB-lite"/>
    </source>
</evidence>
<dbReference type="AlphaFoldDB" id="A0A0C2TA78"/>
<feature type="compositionally biased region" description="Polar residues" evidence="2">
    <location>
        <begin position="1127"/>
        <end position="1166"/>
    </location>
</feature>
<dbReference type="InParanoid" id="A0A0C2TA78"/>
<feature type="compositionally biased region" description="Basic residues" evidence="2">
    <location>
        <begin position="60"/>
        <end position="70"/>
    </location>
</feature>
<evidence type="ECO:0000313" key="4">
    <source>
        <dbReference type="Proteomes" id="UP000054549"/>
    </source>
</evidence>
<evidence type="ECO:0000256" key="1">
    <source>
        <dbReference type="SAM" id="Coils"/>
    </source>
</evidence>
<dbReference type="Gene3D" id="1.10.287.1490">
    <property type="match status" value="1"/>
</dbReference>